<dbReference type="AlphaFoldDB" id="A0A9Q3IJP8"/>
<accession>A0A9Q3IJP8</accession>
<evidence type="ECO:0000313" key="2">
    <source>
        <dbReference type="EMBL" id="MBW0545666.1"/>
    </source>
</evidence>
<keyword evidence="3" id="KW-1185">Reference proteome</keyword>
<dbReference type="EMBL" id="AVOT02050623">
    <property type="protein sequence ID" value="MBW0545666.1"/>
    <property type="molecule type" value="Genomic_DNA"/>
</dbReference>
<feature type="compositionally biased region" description="Polar residues" evidence="1">
    <location>
        <begin position="55"/>
        <end position="65"/>
    </location>
</feature>
<sequence>MMSSWNILKKVLKEEEIVRYSNSWNTTSFKPQMKKIKDWNNKKREVRKEEAPVASTRNPQVSQAPQEEKKKKWRKQDSPSYRIPRLQKRFHEQCLQNGQNLHRIQGQRGANNETTPFLKEITLSPDVLNTLAENKNSILPLKEIKNDLLSLQEINSSLLYLTQIVVQNKKEIDKFKFIVENNKPKVLIYNTHKLTQRQQQLYKYIKDTKEKTLKINYDMSIDNMTENMN</sequence>
<feature type="region of interest" description="Disordered" evidence="1">
    <location>
        <begin position="31"/>
        <end position="78"/>
    </location>
</feature>
<evidence type="ECO:0000256" key="1">
    <source>
        <dbReference type="SAM" id="MobiDB-lite"/>
    </source>
</evidence>
<comment type="caution">
    <text evidence="2">The sequence shown here is derived from an EMBL/GenBank/DDBJ whole genome shotgun (WGS) entry which is preliminary data.</text>
</comment>
<dbReference type="Proteomes" id="UP000765509">
    <property type="component" value="Unassembled WGS sequence"/>
</dbReference>
<protein>
    <submittedName>
        <fullName evidence="2">Uncharacterized protein</fullName>
    </submittedName>
</protein>
<reference evidence="2" key="1">
    <citation type="submission" date="2021-03" db="EMBL/GenBank/DDBJ databases">
        <title>Draft genome sequence of rust myrtle Austropuccinia psidii MF-1, a brazilian biotype.</title>
        <authorList>
            <person name="Quecine M.C."/>
            <person name="Pachon D.M.R."/>
            <person name="Bonatelli M.L."/>
            <person name="Correr F.H."/>
            <person name="Franceschini L.M."/>
            <person name="Leite T.F."/>
            <person name="Margarido G.R.A."/>
            <person name="Almeida C.A."/>
            <person name="Ferrarezi J.A."/>
            <person name="Labate C.A."/>
        </authorList>
    </citation>
    <scope>NUCLEOTIDE SEQUENCE</scope>
    <source>
        <strain evidence="2">MF-1</strain>
    </source>
</reference>
<feature type="compositionally biased region" description="Basic and acidic residues" evidence="1">
    <location>
        <begin position="35"/>
        <end position="51"/>
    </location>
</feature>
<proteinExistence type="predicted"/>
<organism evidence="2 3">
    <name type="scientific">Austropuccinia psidii MF-1</name>
    <dbReference type="NCBI Taxonomy" id="1389203"/>
    <lineage>
        <taxon>Eukaryota</taxon>
        <taxon>Fungi</taxon>
        <taxon>Dikarya</taxon>
        <taxon>Basidiomycota</taxon>
        <taxon>Pucciniomycotina</taxon>
        <taxon>Pucciniomycetes</taxon>
        <taxon>Pucciniales</taxon>
        <taxon>Sphaerophragmiaceae</taxon>
        <taxon>Austropuccinia</taxon>
    </lineage>
</organism>
<evidence type="ECO:0000313" key="3">
    <source>
        <dbReference type="Proteomes" id="UP000765509"/>
    </source>
</evidence>
<gene>
    <name evidence="2" type="ORF">O181_085381</name>
</gene>
<name>A0A9Q3IJP8_9BASI</name>